<feature type="chain" id="PRO_5025469547" evidence="1">
    <location>
        <begin position="18"/>
        <end position="253"/>
    </location>
</feature>
<dbReference type="AlphaFoldDB" id="A0A6A5WLZ0"/>
<sequence>MRASIAIAAAVVGVAQAVPGYGYGEYEPSSTPAYTPEPYPSSTPVEYPVYSTGAPVYSSSVEYPVYSSSAVEYPVYSSSTPVEYPVYSTSAAEYPVYSSSAVEYPSGYVTKTVYATSTYEVSTSESVYYYTTVIPAYTTVCPEEYTPIYTPIVYESSSAVPYVPEESSIPCSTSTTVTVTLPYTTEVPYYPTGSSAAPYYPTGTGAPTYPVGTASSSGSYVKPSAPPQFTGAASHAQVGGFVAGVGALAALFL</sequence>
<evidence type="ECO:0000256" key="1">
    <source>
        <dbReference type="SAM" id="SignalP"/>
    </source>
</evidence>
<name>A0A6A5WLZ0_9PLEO</name>
<feature type="signal peptide" evidence="1">
    <location>
        <begin position="1"/>
        <end position="17"/>
    </location>
</feature>
<dbReference type="EMBL" id="ML977581">
    <property type="protein sequence ID" value="KAF2001779.1"/>
    <property type="molecule type" value="Genomic_DNA"/>
</dbReference>
<evidence type="ECO:0000313" key="3">
    <source>
        <dbReference type="Proteomes" id="UP000799779"/>
    </source>
</evidence>
<keyword evidence="3" id="KW-1185">Reference proteome</keyword>
<keyword evidence="1" id="KW-0732">Signal</keyword>
<gene>
    <name evidence="2" type="ORF">P154DRAFT_521531</name>
</gene>
<reference evidence="2" key="1">
    <citation type="journal article" date="2020" name="Stud. Mycol.">
        <title>101 Dothideomycetes genomes: a test case for predicting lifestyles and emergence of pathogens.</title>
        <authorList>
            <person name="Haridas S."/>
            <person name="Albert R."/>
            <person name="Binder M."/>
            <person name="Bloem J."/>
            <person name="Labutti K."/>
            <person name="Salamov A."/>
            <person name="Andreopoulos B."/>
            <person name="Baker S."/>
            <person name="Barry K."/>
            <person name="Bills G."/>
            <person name="Bluhm B."/>
            <person name="Cannon C."/>
            <person name="Castanera R."/>
            <person name="Culley D."/>
            <person name="Daum C."/>
            <person name="Ezra D."/>
            <person name="Gonzalez J."/>
            <person name="Henrissat B."/>
            <person name="Kuo A."/>
            <person name="Liang C."/>
            <person name="Lipzen A."/>
            <person name="Lutzoni F."/>
            <person name="Magnuson J."/>
            <person name="Mondo S."/>
            <person name="Nolan M."/>
            <person name="Ohm R."/>
            <person name="Pangilinan J."/>
            <person name="Park H.-J."/>
            <person name="Ramirez L."/>
            <person name="Alfaro M."/>
            <person name="Sun H."/>
            <person name="Tritt A."/>
            <person name="Yoshinaga Y."/>
            <person name="Zwiers L.-H."/>
            <person name="Turgeon B."/>
            <person name="Goodwin S."/>
            <person name="Spatafora J."/>
            <person name="Crous P."/>
            <person name="Grigoriev I."/>
        </authorList>
    </citation>
    <scope>NUCLEOTIDE SEQUENCE</scope>
    <source>
        <strain evidence="2">CBS 123094</strain>
    </source>
</reference>
<protein>
    <submittedName>
        <fullName evidence="2">Uncharacterized protein</fullName>
    </submittedName>
</protein>
<accession>A0A6A5WLZ0</accession>
<dbReference type="Proteomes" id="UP000799779">
    <property type="component" value="Unassembled WGS sequence"/>
</dbReference>
<proteinExistence type="predicted"/>
<dbReference type="OrthoDB" id="10668991at2759"/>
<organism evidence="2 3">
    <name type="scientific">Amniculicola lignicola CBS 123094</name>
    <dbReference type="NCBI Taxonomy" id="1392246"/>
    <lineage>
        <taxon>Eukaryota</taxon>
        <taxon>Fungi</taxon>
        <taxon>Dikarya</taxon>
        <taxon>Ascomycota</taxon>
        <taxon>Pezizomycotina</taxon>
        <taxon>Dothideomycetes</taxon>
        <taxon>Pleosporomycetidae</taxon>
        <taxon>Pleosporales</taxon>
        <taxon>Amniculicolaceae</taxon>
        <taxon>Amniculicola</taxon>
    </lineage>
</organism>
<evidence type="ECO:0000313" key="2">
    <source>
        <dbReference type="EMBL" id="KAF2001779.1"/>
    </source>
</evidence>